<protein>
    <submittedName>
        <fullName evidence="2">Tail tubular protein B</fullName>
    </submittedName>
</protein>
<reference evidence="2" key="1">
    <citation type="submission" date="2022-06" db="EMBL/GenBank/DDBJ databases">
        <title>Characterization of Erwinia amylovora bacteriophages.</title>
        <authorList>
            <person name="Besarab N.V."/>
            <person name="Letarov A.V."/>
            <person name="Babenko V.V."/>
            <person name="Kulikov E.E."/>
            <person name="Belalov I.S."/>
            <person name="Lagonenko A.L."/>
        </authorList>
    </citation>
    <scope>NUCLEOTIDE SEQUENCE</scope>
</reference>
<organism evidence="2 3">
    <name type="scientific">Erwinia phage Stepyanka</name>
    <dbReference type="NCBI Taxonomy" id="2961688"/>
    <lineage>
        <taxon>Viruses</taxon>
        <taxon>Duplodnaviria</taxon>
        <taxon>Heunggongvirae</taxon>
        <taxon>Uroviricota</taxon>
        <taxon>Caudoviricetes</taxon>
        <taxon>Autographivirales</taxon>
        <taxon>Autotranscriptaviridae</taxon>
        <taxon>Studiervirinae</taxon>
        <taxon>Elunavirus</taxon>
        <taxon>Elunavirus stepyanka</taxon>
    </lineage>
</organism>
<dbReference type="Pfam" id="PF25675">
    <property type="entry name" value="Phage_nozzle"/>
    <property type="match status" value="1"/>
</dbReference>
<keyword evidence="3" id="KW-1185">Reference proteome</keyword>
<sequence length="799" mass="88302">MGLVSQSIKNLKGGISQQPNILRFPDQGESQVNGWSSETEGLQKRPPMVFNRKLGQAGYLGEAPLVHLINRDEVEQYYVVFTGGSIKVFGLDGREYQVRGDTSYANSANPRDSIRCVTVADYTFVVNRQRVVQADGNLTNGGAFNDQRDALINVRGGQYGRTLSVAFNGSTRATIKLPSGTGTTPPIEEQVAAVDAQNIAEELAKQIRASLAGNPGWAVNVGTGFVHIIAPNTDNIRELQTKDGYADQLISPVTHYAQTFAKLPQNAPDGYTVKIVGDTSRSADKYYVRYNLTRKVWEETVGWNIQVGLNDSTMPWSLIRAADGQFDFKPNTWADRTAGDDDTNPHPSFVGQAITDVFFYRNRLGLLSGENIILSRTAKYFNMYPASVAVLSDDDPIDVAVSHNRVSILKYAVPFSEELLLWADEAQFVLNASGVLSAKSVELNLTTEFDVSDGARPYGIGRGVYFASPRATFTSINRYYAVQDVSAVKNAEDMTMHVPSYIPNGVFSIAGSSTENFASVLSAGAPGKVFIYKFLYIDEQIQQQSWSHWDFGDTVKILAANSIGSHMHLIMQNGLDIWMGSISFTKKTLDFNTEPYRLYMDCKAQYRIPGDAFNNDTYMTTVNLNNVFGGTRWQRGKILVSDTVGEVRQFEPPANGWNSDPVLRITGNMAGMEVFIGFACEFRYEFSKFLIKKQDESGGFSTEDVGRLQHRRAWVNYEQSGAFYVDVTNMGRAYRYAMTGKPMGDTVLGAAGLESGQFRFPLAGNAQYNVVTITSDYTTPLSIIGCGWEGNYIRRSTGI</sequence>
<evidence type="ECO:0000256" key="1">
    <source>
        <dbReference type="SAM" id="MobiDB-lite"/>
    </source>
</evidence>
<dbReference type="InterPro" id="IPR058003">
    <property type="entry name" value="Phage_gp12"/>
</dbReference>
<dbReference type="Proteomes" id="UP001059605">
    <property type="component" value="Genome"/>
</dbReference>
<feature type="region of interest" description="Disordered" evidence="1">
    <location>
        <begin position="19"/>
        <end position="42"/>
    </location>
</feature>
<evidence type="ECO:0000313" key="3">
    <source>
        <dbReference type="Proteomes" id="UP001059605"/>
    </source>
</evidence>
<feature type="compositionally biased region" description="Polar residues" evidence="1">
    <location>
        <begin position="28"/>
        <end position="40"/>
    </location>
</feature>
<accession>A0A9E7T1Q4</accession>
<dbReference type="EMBL" id="ON715521">
    <property type="protein sequence ID" value="UTQ80032.1"/>
    <property type="molecule type" value="Genomic_DNA"/>
</dbReference>
<name>A0A9E7T1Q4_9CAUD</name>
<proteinExistence type="predicted"/>
<evidence type="ECO:0000313" key="2">
    <source>
        <dbReference type="EMBL" id="UTQ80032.1"/>
    </source>
</evidence>
<gene>
    <name evidence="2" type="ORF">14Stepyanka_00013</name>
</gene>